<dbReference type="EMBL" id="RBRS01000073">
    <property type="protein sequence ID" value="RMR23298.1"/>
    <property type="molecule type" value="Genomic_DNA"/>
</dbReference>
<organism evidence="2 3">
    <name type="scientific">Pseudomonas amygdali pv. ulmi</name>
    <dbReference type="NCBI Taxonomy" id="251720"/>
    <lineage>
        <taxon>Bacteria</taxon>
        <taxon>Pseudomonadati</taxon>
        <taxon>Pseudomonadota</taxon>
        <taxon>Gammaproteobacteria</taxon>
        <taxon>Pseudomonadales</taxon>
        <taxon>Pseudomonadaceae</taxon>
        <taxon>Pseudomonas</taxon>
        <taxon>Pseudomonas amygdali</taxon>
    </lineage>
</organism>
<accession>A0A3M4T8B1</accession>
<evidence type="ECO:0000313" key="3">
    <source>
        <dbReference type="Proteomes" id="UP000271097"/>
    </source>
</evidence>
<dbReference type="Proteomes" id="UP000271097">
    <property type="component" value="Unassembled WGS sequence"/>
</dbReference>
<dbReference type="AlphaFoldDB" id="A0A3M4T8B1"/>
<feature type="region of interest" description="Disordered" evidence="1">
    <location>
        <begin position="1"/>
        <end position="22"/>
    </location>
</feature>
<name>A0A3M4T8B1_PSEA0</name>
<protein>
    <submittedName>
        <fullName evidence="2">Uncharacterized protein</fullName>
    </submittedName>
</protein>
<reference evidence="2 3" key="1">
    <citation type="submission" date="2018-08" db="EMBL/GenBank/DDBJ databases">
        <title>Recombination of ecologically and evolutionarily significant loci maintains genetic cohesion in the Pseudomonas syringae species complex.</title>
        <authorList>
            <person name="Dillon M."/>
            <person name="Thakur S."/>
            <person name="Almeida R.N.D."/>
            <person name="Weir B.S."/>
            <person name="Guttman D.S."/>
        </authorList>
    </citation>
    <scope>NUCLEOTIDE SEQUENCE [LARGE SCALE GENOMIC DNA]</scope>
    <source>
        <strain evidence="2 3">ICMP 5931</strain>
    </source>
</reference>
<comment type="caution">
    <text evidence="2">The sequence shown here is derived from an EMBL/GenBank/DDBJ whole genome shotgun (WGS) entry which is preliminary data.</text>
</comment>
<evidence type="ECO:0000256" key="1">
    <source>
        <dbReference type="SAM" id="MobiDB-lite"/>
    </source>
</evidence>
<sequence>MSHQQRPQPGWWPTDRCARKAPSNDCVPSRYLVPRQLSAEVHPPYFPHHFHADHLMFSCSESKQKQLNTWAVFGQRQQSRVREPLIYSIFRPGNALEALIYLGATAGF</sequence>
<evidence type="ECO:0000313" key="2">
    <source>
        <dbReference type="EMBL" id="RMR23298.1"/>
    </source>
</evidence>
<gene>
    <name evidence="2" type="ORF">ALP90_01701</name>
</gene>
<proteinExistence type="predicted"/>